<feature type="domain" description="C2H2-type" evidence="7">
    <location>
        <begin position="167"/>
        <end position="193"/>
    </location>
</feature>
<keyword evidence="3 5" id="KW-0863">Zinc-finger</keyword>
<keyword evidence="4" id="KW-0862">Zinc</keyword>
<sequence length="277" mass="31429">MEQTLALSCDGCGFSYQSFELLADHLRNLLSDRYHQQQTYVCTCNSNLLYNIQQYIAHLSLEHDATNQQSSSVQNVGRRKYICPECSREFADKSNMKKHRKLHSGDKPHECNICKHSFAKRSNLTQHLAMHQRSSTDVFKCAVCEKEYFSKSALKLHFRVHTNESPFKCKKLECDLAFRTRKLLNSHVNRTHSSVVGSNQRSYSPHSAQKVVRQIAELSGTKISEDPPLKASATSAFQRVSSGSNTSAAPRNRLQRRASETVAPTSQMIRFNSSVDI</sequence>
<keyword evidence="1" id="KW-0479">Metal-binding</keyword>
<dbReference type="Proteomes" id="UP000095284">
    <property type="component" value="Unplaced"/>
</dbReference>
<dbReference type="GO" id="GO:0008270">
    <property type="term" value="F:zinc ion binding"/>
    <property type="evidence" value="ECO:0007669"/>
    <property type="project" value="UniProtKB-KW"/>
</dbReference>
<dbReference type="OrthoDB" id="9978265at2759"/>
<dbReference type="FunFam" id="3.30.160.60:FF:000065">
    <property type="entry name" value="B-cell CLL/lymphoma 6, member B"/>
    <property type="match status" value="1"/>
</dbReference>
<dbReference type="PROSITE" id="PS00028">
    <property type="entry name" value="ZINC_FINGER_C2H2_1"/>
    <property type="match status" value="4"/>
</dbReference>
<evidence type="ECO:0000256" key="5">
    <source>
        <dbReference type="PROSITE-ProRule" id="PRU00042"/>
    </source>
</evidence>
<dbReference type="WBParaSite" id="BXY_0953900.1">
    <property type="protein sequence ID" value="BXY_0953900.1"/>
    <property type="gene ID" value="BXY_0953900"/>
</dbReference>
<dbReference type="InterPro" id="IPR036236">
    <property type="entry name" value="Znf_C2H2_sf"/>
</dbReference>
<proteinExistence type="predicted"/>
<evidence type="ECO:0000256" key="6">
    <source>
        <dbReference type="SAM" id="MobiDB-lite"/>
    </source>
</evidence>
<gene>
    <name evidence="8" type="ORF">BXYJ_LOCUS1895</name>
</gene>
<feature type="region of interest" description="Disordered" evidence="6">
    <location>
        <begin position="223"/>
        <end position="265"/>
    </location>
</feature>
<evidence type="ECO:0000256" key="1">
    <source>
        <dbReference type="ARBA" id="ARBA00022723"/>
    </source>
</evidence>
<evidence type="ECO:0000256" key="2">
    <source>
        <dbReference type="ARBA" id="ARBA00022737"/>
    </source>
</evidence>
<evidence type="ECO:0000313" key="8">
    <source>
        <dbReference type="EMBL" id="CAD5210358.1"/>
    </source>
</evidence>
<feature type="domain" description="C2H2-type" evidence="7">
    <location>
        <begin position="81"/>
        <end position="108"/>
    </location>
</feature>
<dbReference type="AlphaFoldDB" id="A0A1I7S944"/>
<keyword evidence="10" id="KW-1185">Reference proteome</keyword>
<evidence type="ECO:0000256" key="4">
    <source>
        <dbReference type="ARBA" id="ARBA00022833"/>
    </source>
</evidence>
<dbReference type="Pfam" id="PF00096">
    <property type="entry name" value="zf-C2H2"/>
    <property type="match status" value="4"/>
</dbReference>
<dbReference type="SMART" id="SM00355">
    <property type="entry name" value="ZnF_C2H2"/>
    <property type="match status" value="5"/>
</dbReference>
<feature type="domain" description="C2H2-type" evidence="7">
    <location>
        <begin position="109"/>
        <end position="136"/>
    </location>
</feature>
<evidence type="ECO:0000259" key="7">
    <source>
        <dbReference type="PROSITE" id="PS50157"/>
    </source>
</evidence>
<dbReference type="SUPFAM" id="SSF57667">
    <property type="entry name" value="beta-beta-alpha zinc fingers"/>
    <property type="match status" value="2"/>
</dbReference>
<evidence type="ECO:0000313" key="10">
    <source>
        <dbReference type="Proteomes" id="UP000659654"/>
    </source>
</evidence>
<protein>
    <submittedName>
        <fullName evidence="8">(pine wood nematode) hypothetical protein</fullName>
    </submittedName>
</protein>
<accession>A0A1I7S944</accession>
<dbReference type="PROSITE" id="PS50157">
    <property type="entry name" value="ZINC_FINGER_C2H2_2"/>
    <property type="match status" value="4"/>
</dbReference>
<dbReference type="PANTHER" id="PTHR24379:SF121">
    <property type="entry name" value="C2H2-TYPE DOMAIN-CONTAINING PROTEIN"/>
    <property type="match status" value="1"/>
</dbReference>
<evidence type="ECO:0000256" key="3">
    <source>
        <dbReference type="ARBA" id="ARBA00022771"/>
    </source>
</evidence>
<dbReference type="InterPro" id="IPR013087">
    <property type="entry name" value="Znf_C2H2_type"/>
</dbReference>
<name>A0A1I7S944_BURXY</name>
<evidence type="ECO:0000313" key="9">
    <source>
        <dbReference type="Proteomes" id="UP000095284"/>
    </source>
</evidence>
<keyword evidence="2" id="KW-0677">Repeat</keyword>
<dbReference type="Gene3D" id="3.30.160.60">
    <property type="entry name" value="Classic Zinc Finger"/>
    <property type="match status" value="4"/>
</dbReference>
<dbReference type="Proteomes" id="UP000659654">
    <property type="component" value="Unassembled WGS sequence"/>
</dbReference>
<dbReference type="SMR" id="A0A1I7S944"/>
<dbReference type="Proteomes" id="UP000582659">
    <property type="component" value="Unassembled WGS sequence"/>
</dbReference>
<feature type="domain" description="C2H2-type" evidence="7">
    <location>
        <begin position="139"/>
        <end position="166"/>
    </location>
</feature>
<feature type="compositionally biased region" description="Polar residues" evidence="6">
    <location>
        <begin position="232"/>
        <end position="249"/>
    </location>
</feature>
<dbReference type="EMBL" id="CAJFCV020000001">
    <property type="protein sequence ID" value="CAG9086244.1"/>
    <property type="molecule type" value="Genomic_DNA"/>
</dbReference>
<organism evidence="9 11">
    <name type="scientific">Bursaphelenchus xylophilus</name>
    <name type="common">Pinewood nematode worm</name>
    <name type="synonym">Aphelenchoides xylophilus</name>
    <dbReference type="NCBI Taxonomy" id="6326"/>
    <lineage>
        <taxon>Eukaryota</taxon>
        <taxon>Metazoa</taxon>
        <taxon>Ecdysozoa</taxon>
        <taxon>Nematoda</taxon>
        <taxon>Chromadorea</taxon>
        <taxon>Rhabditida</taxon>
        <taxon>Tylenchina</taxon>
        <taxon>Tylenchomorpha</taxon>
        <taxon>Aphelenchoidea</taxon>
        <taxon>Aphelenchoididae</taxon>
        <taxon>Bursaphelenchus</taxon>
    </lineage>
</organism>
<dbReference type="PANTHER" id="PTHR24379">
    <property type="entry name" value="KRAB AND ZINC FINGER DOMAIN-CONTAINING"/>
    <property type="match status" value="1"/>
</dbReference>
<evidence type="ECO:0000313" key="11">
    <source>
        <dbReference type="WBParaSite" id="BXY_0953900.1"/>
    </source>
</evidence>
<reference evidence="8" key="2">
    <citation type="submission" date="2020-09" db="EMBL/GenBank/DDBJ databases">
        <authorList>
            <person name="Kikuchi T."/>
        </authorList>
    </citation>
    <scope>NUCLEOTIDE SEQUENCE</scope>
    <source>
        <strain evidence="8">Ka4C1</strain>
    </source>
</reference>
<dbReference type="EMBL" id="CAJFDI010000001">
    <property type="protein sequence ID" value="CAD5210358.1"/>
    <property type="molecule type" value="Genomic_DNA"/>
</dbReference>
<reference evidence="11" key="1">
    <citation type="submission" date="2016-11" db="UniProtKB">
        <authorList>
            <consortium name="WormBaseParasite"/>
        </authorList>
    </citation>
    <scope>IDENTIFICATION</scope>
</reference>